<feature type="transmembrane region" description="Helical" evidence="1">
    <location>
        <begin position="408"/>
        <end position="435"/>
    </location>
</feature>
<dbReference type="Gene3D" id="3.40.50.300">
    <property type="entry name" value="P-loop containing nucleotide triphosphate hydrolases"/>
    <property type="match status" value="1"/>
</dbReference>
<dbReference type="PROSITE" id="PS50837">
    <property type="entry name" value="NACHT"/>
    <property type="match status" value="1"/>
</dbReference>
<organism evidence="3 4">
    <name type="scientific">Nostoc flagelliforme FACHB-838</name>
    <dbReference type="NCBI Taxonomy" id="2692904"/>
    <lineage>
        <taxon>Bacteria</taxon>
        <taxon>Bacillati</taxon>
        <taxon>Cyanobacteriota</taxon>
        <taxon>Cyanophyceae</taxon>
        <taxon>Nostocales</taxon>
        <taxon>Nostocaceae</taxon>
        <taxon>Nostoc</taxon>
    </lineage>
</organism>
<feature type="transmembrane region" description="Helical" evidence="1">
    <location>
        <begin position="361"/>
        <end position="388"/>
    </location>
</feature>
<protein>
    <submittedName>
        <fullName evidence="3">NACHT domain-containing protein</fullName>
    </submittedName>
</protein>
<evidence type="ECO:0000313" key="3">
    <source>
        <dbReference type="EMBL" id="MBD2536182.1"/>
    </source>
</evidence>
<feature type="transmembrane region" description="Helical" evidence="1">
    <location>
        <begin position="482"/>
        <end position="501"/>
    </location>
</feature>
<dbReference type="Pfam" id="PF05729">
    <property type="entry name" value="NACHT"/>
    <property type="match status" value="1"/>
</dbReference>
<keyword evidence="1" id="KW-1133">Transmembrane helix</keyword>
<feature type="domain" description="NACHT" evidence="2">
    <location>
        <begin position="86"/>
        <end position="175"/>
    </location>
</feature>
<dbReference type="RefSeq" id="WP_190946934.1">
    <property type="nucleotide sequence ID" value="NZ_JACJSI010000404.1"/>
</dbReference>
<reference evidence="3 4" key="1">
    <citation type="journal article" date="2020" name="ISME J.">
        <title>Comparative genomics reveals insights into cyanobacterial evolution and habitat adaptation.</title>
        <authorList>
            <person name="Chen M.Y."/>
            <person name="Teng W.K."/>
            <person name="Zhao L."/>
            <person name="Hu C.X."/>
            <person name="Zhou Y.K."/>
            <person name="Han B.P."/>
            <person name="Song L.R."/>
            <person name="Shu W.S."/>
        </authorList>
    </citation>
    <scope>NUCLEOTIDE SEQUENCE [LARGE SCALE GENOMIC DNA]</scope>
    <source>
        <strain evidence="3 4">FACHB-838</strain>
    </source>
</reference>
<keyword evidence="4" id="KW-1185">Reference proteome</keyword>
<dbReference type="SUPFAM" id="SSF52540">
    <property type="entry name" value="P-loop containing nucleoside triphosphate hydrolases"/>
    <property type="match status" value="1"/>
</dbReference>
<name>A0ABR8E384_9NOSO</name>
<dbReference type="InterPro" id="IPR007111">
    <property type="entry name" value="NACHT_NTPase"/>
</dbReference>
<keyword evidence="1" id="KW-0472">Membrane</keyword>
<evidence type="ECO:0000259" key="2">
    <source>
        <dbReference type="PROSITE" id="PS50837"/>
    </source>
</evidence>
<evidence type="ECO:0000256" key="1">
    <source>
        <dbReference type="SAM" id="Phobius"/>
    </source>
</evidence>
<proteinExistence type="predicted"/>
<keyword evidence="1" id="KW-0812">Transmembrane</keyword>
<comment type="caution">
    <text evidence="3">The sequence shown here is derived from an EMBL/GenBank/DDBJ whole genome shotgun (WGS) entry which is preliminary data.</text>
</comment>
<gene>
    <name evidence="3" type="ORF">H6G97_45510</name>
</gene>
<sequence length="665" mass="74972">MPLAPLGNTERPKNERILLASVKSEVTSRLRQSLHNAVLINLDKESQPQQVKRPWNAERKIGLKPAEALPDSATILSVFDSQEVAGKLLISGAPGSGKTTAQLELAQELIQRAEEQPDYPVPVLFNLSSWKDDRQSITNWLLAELKSKYGVSTELGKKWVGNHQLLLLLDGLDELELERQKLYVQRINQFLVGENRPLFLVICSRSEEDGGYSNQLQLHGAIYLQPLTSNQICDYLSRIKYRELCSIISGNLVLLELVKTPLFLSITILVFQDISLEKWQLLTSTAERHQYLLDAYIGRMLAEDINSRAYLKSKPPNARKTRIWLVWLAGQMLKESKTEFLIEEMQPSLLKSKIPRIIYNLIVWGVIQMLINGLILGLLGVILGLLGVTGEVTVLGREINDGVTGGVIFGFLGLLQGLNAGMIIGLIVGLINGLFGEMLEEKLENTGLIKSDKASDKTMMKWLLIGLIWGLINQLISGTMAGVIIVLIWGLIIGLINGLIGDKIEALENRKSFYYLLKNELTFGILGKFNNLAIGSKTIPNQGIWQSVKNTFNLSVLYFLPSTILIFLIQIIQENNSLDESALISSLMFGLFFGLLMGIFRSGTSVIKHFALRLILYRNGYIPWNYARFLEYCTERLFLQRVGGRYRFIHKLLQDYFAQMEFKRD</sequence>
<evidence type="ECO:0000313" key="4">
    <source>
        <dbReference type="Proteomes" id="UP000623440"/>
    </source>
</evidence>
<accession>A0ABR8E384</accession>
<feature type="transmembrane region" description="Helical" evidence="1">
    <location>
        <begin position="583"/>
        <end position="600"/>
    </location>
</feature>
<dbReference type="Proteomes" id="UP000623440">
    <property type="component" value="Unassembled WGS sequence"/>
</dbReference>
<feature type="transmembrane region" description="Helical" evidence="1">
    <location>
        <begin position="552"/>
        <end position="571"/>
    </location>
</feature>
<dbReference type="InterPro" id="IPR027417">
    <property type="entry name" value="P-loop_NTPase"/>
</dbReference>
<dbReference type="EMBL" id="JACJSI010000404">
    <property type="protein sequence ID" value="MBD2536182.1"/>
    <property type="molecule type" value="Genomic_DNA"/>
</dbReference>